<keyword evidence="1" id="KW-1133">Transmembrane helix</keyword>
<sequence>MGTLLVSAIIFLVIGIILMYMASKSADTNGKSNGPVEGCGCVLFIVGVLFVIGILIATFS</sequence>
<evidence type="ECO:0000313" key="3">
    <source>
        <dbReference type="Proteomes" id="UP000594455"/>
    </source>
</evidence>
<dbReference type="KEGG" id="sllo:ISP08_09820"/>
<name>A0A7T1AYS7_9STAP</name>
<keyword evidence="1" id="KW-0472">Membrane</keyword>
<accession>A0A7T1AYS7</accession>
<feature type="transmembrane region" description="Helical" evidence="1">
    <location>
        <begin position="35"/>
        <end position="59"/>
    </location>
</feature>
<keyword evidence="3" id="KW-1185">Reference proteome</keyword>
<dbReference type="RefSeq" id="WP_195718517.1">
    <property type="nucleotide sequence ID" value="NZ_CP064056.1"/>
</dbReference>
<keyword evidence="1" id="KW-0812">Transmembrane</keyword>
<dbReference type="AlphaFoldDB" id="A0A7T1AYS7"/>
<dbReference type="EMBL" id="CP064056">
    <property type="protein sequence ID" value="QPM74632.1"/>
    <property type="molecule type" value="Genomic_DNA"/>
</dbReference>
<protein>
    <submittedName>
        <fullName evidence="2">Uncharacterized protein</fullName>
    </submittedName>
</protein>
<gene>
    <name evidence="2" type="ORF">ISP08_09820</name>
</gene>
<reference evidence="2 3" key="1">
    <citation type="submission" date="2020-10" db="EMBL/GenBank/DDBJ databases">
        <title>Closed genome sequences of Staphylococcus lloydii sp. nov. and Staphylococcus durrellii sp. nov. Isolated from Captive Fruit Bats (Pteropus livingstonii).</title>
        <authorList>
            <person name="Fountain K."/>
        </authorList>
    </citation>
    <scope>NUCLEOTIDE SEQUENCE [LARGE SCALE GENOMIC DNA]</scope>
    <source>
        <strain evidence="2 3">23_2_7_LY</strain>
    </source>
</reference>
<evidence type="ECO:0000313" key="2">
    <source>
        <dbReference type="EMBL" id="QPM74632.1"/>
    </source>
</evidence>
<evidence type="ECO:0000256" key="1">
    <source>
        <dbReference type="SAM" id="Phobius"/>
    </source>
</evidence>
<proteinExistence type="predicted"/>
<dbReference type="Proteomes" id="UP000594455">
    <property type="component" value="Chromosome"/>
</dbReference>
<organism evidence="2 3">
    <name type="scientific">Staphylococcus lloydii</name>
    <dbReference type="NCBI Taxonomy" id="2781774"/>
    <lineage>
        <taxon>Bacteria</taxon>
        <taxon>Bacillati</taxon>
        <taxon>Bacillota</taxon>
        <taxon>Bacilli</taxon>
        <taxon>Bacillales</taxon>
        <taxon>Staphylococcaceae</taxon>
        <taxon>Staphylococcus</taxon>
    </lineage>
</organism>
<feature type="transmembrane region" description="Helical" evidence="1">
    <location>
        <begin position="6"/>
        <end position="23"/>
    </location>
</feature>